<dbReference type="Pfam" id="PF12171">
    <property type="entry name" value="zf-C2H2_jaz"/>
    <property type="match status" value="1"/>
</dbReference>
<dbReference type="GO" id="GO:0000981">
    <property type="term" value="F:DNA-binding transcription factor activity, RNA polymerase II-specific"/>
    <property type="evidence" value="ECO:0007669"/>
    <property type="project" value="TreeGrafter"/>
</dbReference>
<evidence type="ECO:0000259" key="7">
    <source>
        <dbReference type="PROSITE" id="PS50157"/>
    </source>
</evidence>
<evidence type="ECO:0000256" key="4">
    <source>
        <dbReference type="ARBA" id="ARBA00022833"/>
    </source>
</evidence>
<dbReference type="PANTHER" id="PTHR24409:SF295">
    <property type="entry name" value="AZ2-RELATED"/>
    <property type="match status" value="1"/>
</dbReference>
<dbReference type="Proteomes" id="UP000549394">
    <property type="component" value="Unassembled WGS sequence"/>
</dbReference>
<dbReference type="PANTHER" id="PTHR24409">
    <property type="entry name" value="ZINC FINGER PROTEIN 142"/>
    <property type="match status" value="1"/>
</dbReference>
<accession>A0A7I8VAM2</accession>
<feature type="domain" description="C2H2-type" evidence="7">
    <location>
        <begin position="116"/>
        <end position="143"/>
    </location>
</feature>
<feature type="compositionally biased region" description="Polar residues" evidence="6">
    <location>
        <begin position="415"/>
        <end position="426"/>
    </location>
</feature>
<protein>
    <submittedName>
        <fullName evidence="8">DgyrCDS1888</fullName>
    </submittedName>
</protein>
<dbReference type="PROSITE" id="PS00028">
    <property type="entry name" value="ZINC_FINGER_C2H2_1"/>
    <property type="match status" value="6"/>
</dbReference>
<dbReference type="GO" id="GO:0008270">
    <property type="term" value="F:zinc ion binding"/>
    <property type="evidence" value="ECO:0007669"/>
    <property type="project" value="UniProtKB-KW"/>
</dbReference>
<evidence type="ECO:0000313" key="9">
    <source>
        <dbReference type="Proteomes" id="UP000549394"/>
    </source>
</evidence>
<dbReference type="InterPro" id="IPR013087">
    <property type="entry name" value="Znf_C2H2_type"/>
</dbReference>
<dbReference type="OrthoDB" id="5576026at2759"/>
<evidence type="ECO:0000256" key="5">
    <source>
        <dbReference type="PROSITE-ProRule" id="PRU00042"/>
    </source>
</evidence>
<keyword evidence="4" id="KW-0862">Zinc</keyword>
<feature type="region of interest" description="Disordered" evidence="6">
    <location>
        <begin position="388"/>
        <end position="437"/>
    </location>
</feature>
<name>A0A7I8VAM2_9ANNE</name>
<dbReference type="GO" id="GO:0005634">
    <property type="term" value="C:nucleus"/>
    <property type="evidence" value="ECO:0007669"/>
    <property type="project" value="TreeGrafter"/>
</dbReference>
<evidence type="ECO:0000256" key="3">
    <source>
        <dbReference type="ARBA" id="ARBA00022771"/>
    </source>
</evidence>
<organism evidence="8 9">
    <name type="scientific">Dimorphilus gyrociliatus</name>
    <dbReference type="NCBI Taxonomy" id="2664684"/>
    <lineage>
        <taxon>Eukaryota</taxon>
        <taxon>Metazoa</taxon>
        <taxon>Spiralia</taxon>
        <taxon>Lophotrochozoa</taxon>
        <taxon>Annelida</taxon>
        <taxon>Polychaeta</taxon>
        <taxon>Polychaeta incertae sedis</taxon>
        <taxon>Dinophilidae</taxon>
        <taxon>Dimorphilus</taxon>
    </lineage>
</organism>
<dbReference type="InterPro" id="IPR036236">
    <property type="entry name" value="Znf_C2H2_sf"/>
</dbReference>
<proteinExistence type="predicted"/>
<dbReference type="Gene3D" id="3.30.160.60">
    <property type="entry name" value="Classic Zinc Finger"/>
    <property type="match status" value="3"/>
</dbReference>
<dbReference type="SUPFAM" id="SSF57667">
    <property type="entry name" value="beta-beta-alpha zinc fingers"/>
    <property type="match status" value="2"/>
</dbReference>
<feature type="domain" description="C2H2-type" evidence="7">
    <location>
        <begin position="146"/>
        <end position="175"/>
    </location>
</feature>
<evidence type="ECO:0000313" key="8">
    <source>
        <dbReference type="EMBL" id="CAD5112667.1"/>
    </source>
</evidence>
<keyword evidence="2" id="KW-0677">Repeat</keyword>
<comment type="caution">
    <text evidence="8">The sequence shown here is derived from an EMBL/GenBank/DDBJ whole genome shotgun (WGS) entry which is preliminary data.</text>
</comment>
<keyword evidence="9" id="KW-1185">Reference proteome</keyword>
<keyword evidence="1" id="KW-0479">Metal-binding</keyword>
<keyword evidence="3 5" id="KW-0863">Zinc-finger</keyword>
<evidence type="ECO:0000256" key="1">
    <source>
        <dbReference type="ARBA" id="ARBA00022723"/>
    </source>
</evidence>
<reference evidence="8 9" key="1">
    <citation type="submission" date="2020-08" db="EMBL/GenBank/DDBJ databases">
        <authorList>
            <person name="Hejnol A."/>
        </authorList>
    </citation>
    <scope>NUCLEOTIDE SEQUENCE [LARGE SCALE GENOMIC DNA]</scope>
</reference>
<dbReference type="EMBL" id="CAJFCJ010000002">
    <property type="protein sequence ID" value="CAD5112667.1"/>
    <property type="molecule type" value="Genomic_DNA"/>
</dbReference>
<dbReference type="PROSITE" id="PS50157">
    <property type="entry name" value="ZINC_FINGER_C2H2_2"/>
    <property type="match status" value="3"/>
</dbReference>
<sequence>MDEIRIKQEPREEIWPNQQVIYSSMRGRHKIPSLVYARAKCTSPDLKFICEVCHAELASRQLLHLHKLCHFNTSTVCYACDFGNVAGARSMAAHMASQHDQLNPLARHLVDSKQGFICPVCLQKFTADATIASHWASHVEKESAHFACKLCALEFSNVKALTAHLSSSRHREMKVKMQSIFVCCDCHAVFATRDSYAMHMMVRAQNETCKSSSAPPNFIEQLISAAKPLPIGQLNLNLPLPTSNATLSDTLALQMLAKIQADEKQNHVCPHCKTVSFSSIDSLAMHVMLKHPKDGGMVDKTEHIGLKRRISFPMEEERKKIRNSRSVSPTFLRSEIHLRCQTCSDEFDSNLALFEHVRSFHLNVNKSPIRCDVCDLDLSTKFALKVHEESDEHKMKEKNEEPRKRKRKSAPTPRSAFSGTETPISTNSESNVESVERKDEEEDVLEFLLSNSKNVTMCKFCKVVFIDRTLYQLHMGLHNVNNPWQCNLCGKVSNDVHDFSSHVITSLHY</sequence>
<gene>
    <name evidence="8" type="ORF">DGYR_LOCUS1770</name>
</gene>
<feature type="compositionally biased region" description="Basic and acidic residues" evidence="6">
    <location>
        <begin position="388"/>
        <end position="403"/>
    </location>
</feature>
<dbReference type="AlphaFoldDB" id="A0A7I8VAM2"/>
<evidence type="ECO:0000256" key="2">
    <source>
        <dbReference type="ARBA" id="ARBA00022737"/>
    </source>
</evidence>
<dbReference type="InterPro" id="IPR022755">
    <property type="entry name" value="Znf_C2H2_jaz"/>
</dbReference>
<evidence type="ECO:0000256" key="6">
    <source>
        <dbReference type="SAM" id="MobiDB-lite"/>
    </source>
</evidence>
<feature type="domain" description="C2H2-type" evidence="7">
    <location>
        <begin position="338"/>
        <end position="366"/>
    </location>
</feature>
<dbReference type="GO" id="GO:0000977">
    <property type="term" value="F:RNA polymerase II transcription regulatory region sequence-specific DNA binding"/>
    <property type="evidence" value="ECO:0007669"/>
    <property type="project" value="TreeGrafter"/>
</dbReference>
<dbReference type="SMART" id="SM00355">
    <property type="entry name" value="ZnF_C2H2"/>
    <property type="match status" value="9"/>
</dbReference>